<reference evidence="1 2" key="1">
    <citation type="submission" date="2018-08" db="EMBL/GenBank/DDBJ databases">
        <title>Aphanomyces genome sequencing and annotation.</title>
        <authorList>
            <person name="Minardi D."/>
            <person name="Oidtmann B."/>
            <person name="Van Der Giezen M."/>
            <person name="Studholme D.J."/>
        </authorList>
    </citation>
    <scope>NUCLEOTIDE SEQUENCE [LARGE SCALE GENOMIC DNA]</scope>
    <source>
        <strain evidence="1 2">197901</strain>
    </source>
</reference>
<dbReference type="EMBL" id="QUTE01010937">
    <property type="protein sequence ID" value="RHZ11603.1"/>
    <property type="molecule type" value="Genomic_DNA"/>
</dbReference>
<dbReference type="Proteomes" id="UP000266196">
    <property type="component" value="Unassembled WGS sequence"/>
</dbReference>
<evidence type="ECO:0000313" key="1">
    <source>
        <dbReference type="EMBL" id="RHZ11603.1"/>
    </source>
</evidence>
<protein>
    <submittedName>
        <fullName evidence="1">Uncharacterized protein</fullName>
    </submittedName>
</protein>
<dbReference type="VEuPathDB" id="FungiDB:H257_17948"/>
<dbReference type="AlphaFoldDB" id="A0A397F610"/>
<comment type="caution">
    <text evidence="1">The sequence shown here is derived from an EMBL/GenBank/DDBJ whole genome shotgun (WGS) entry which is preliminary data.</text>
</comment>
<gene>
    <name evidence="1" type="ORF">DYB31_004988</name>
</gene>
<proteinExistence type="predicted"/>
<evidence type="ECO:0000313" key="2">
    <source>
        <dbReference type="Proteomes" id="UP000266196"/>
    </source>
</evidence>
<name>A0A397F610_APHAT</name>
<sequence>KVNNICGTFVQSYPLPRSNNVTAIKVAVVHNDMQLVRGNTLDNFLLHRSQPSPSHQRQPFRPGIPRVSVVRNQGVVPRGLVLLFVLAGFVTSRKTTWWTQGPIMATFWKRVRQTLAPPLHSHTFSFASYCLNNSDWFVVVYVVAVILDENNSITYSRLLYQWNIEGDRQSTVAVEARAMRMIQWFLMCHIMWFGLPENPKHMRAMLTKSIGMAFSGETTRGMSSAGNAGDPPALQAPVMLRGSIQGQHKGPTLTTEGDDVAPRKMTLNDVNVNATIDDMPSNIPTGDDLCTRYIRYHSLVRCQ</sequence>
<feature type="non-terminal residue" evidence="1">
    <location>
        <position position="1"/>
    </location>
</feature>
<accession>A0A397F610</accession>
<organism evidence="1 2">
    <name type="scientific">Aphanomyces astaci</name>
    <name type="common">Crayfish plague agent</name>
    <dbReference type="NCBI Taxonomy" id="112090"/>
    <lineage>
        <taxon>Eukaryota</taxon>
        <taxon>Sar</taxon>
        <taxon>Stramenopiles</taxon>
        <taxon>Oomycota</taxon>
        <taxon>Saprolegniomycetes</taxon>
        <taxon>Saprolegniales</taxon>
        <taxon>Verrucalvaceae</taxon>
        <taxon>Aphanomyces</taxon>
    </lineage>
</organism>